<comment type="caution">
    <text evidence="7">The sequence shown here is derived from an EMBL/GenBank/DDBJ whole genome shotgun (WGS) entry which is preliminary data.</text>
</comment>
<dbReference type="PANTHER" id="PTHR30055">
    <property type="entry name" value="HTH-TYPE TRANSCRIPTIONAL REGULATOR RUTR"/>
    <property type="match status" value="1"/>
</dbReference>
<evidence type="ECO:0000313" key="7">
    <source>
        <dbReference type="EMBL" id="GIG21978.1"/>
    </source>
</evidence>
<sequence length="210" mass="22457">MTTPLSGRRAQAARNDEVILEAARTVFMRTPDAPIAAVAQEAGVGVSALYRRYAGKEDLLATLCADGLRRFIQAADEAERLDDPAAQLDAFVRGVIAQDVHSLTVHLAGTFTPTPELGELSAEATARGDAIFRRAQDAGAVRADLETTDLAMVFEQVTAVRLDDPARTAVLRDRYLTLLLDALRPQAATGTLPGPAPTGAELGARWVPRR</sequence>
<dbReference type="PANTHER" id="PTHR30055:SF234">
    <property type="entry name" value="HTH-TYPE TRANSCRIPTIONAL REGULATOR BETI"/>
    <property type="match status" value="1"/>
</dbReference>
<evidence type="ECO:0000256" key="4">
    <source>
        <dbReference type="PROSITE-ProRule" id="PRU00335"/>
    </source>
</evidence>
<dbReference type="AlphaFoldDB" id="A0A919P2C7"/>
<keyword evidence="8" id="KW-1185">Reference proteome</keyword>
<dbReference type="SUPFAM" id="SSF48498">
    <property type="entry name" value="Tetracyclin repressor-like, C-terminal domain"/>
    <property type="match status" value="1"/>
</dbReference>
<evidence type="ECO:0000256" key="5">
    <source>
        <dbReference type="SAM" id="MobiDB-lite"/>
    </source>
</evidence>
<dbReference type="InterPro" id="IPR036271">
    <property type="entry name" value="Tet_transcr_reg_TetR-rel_C_sf"/>
</dbReference>
<feature type="domain" description="HTH tetR-type" evidence="6">
    <location>
        <begin position="13"/>
        <end position="71"/>
    </location>
</feature>
<name>A0A919P2C7_9CELL</name>
<accession>A0A919P2C7</accession>
<dbReference type="GO" id="GO:0003700">
    <property type="term" value="F:DNA-binding transcription factor activity"/>
    <property type="evidence" value="ECO:0007669"/>
    <property type="project" value="TreeGrafter"/>
</dbReference>
<dbReference type="GO" id="GO:0000976">
    <property type="term" value="F:transcription cis-regulatory region binding"/>
    <property type="evidence" value="ECO:0007669"/>
    <property type="project" value="TreeGrafter"/>
</dbReference>
<dbReference type="Pfam" id="PF21597">
    <property type="entry name" value="TetR_C_43"/>
    <property type="match status" value="1"/>
</dbReference>
<reference evidence="7" key="1">
    <citation type="submission" date="2021-01" db="EMBL/GenBank/DDBJ databases">
        <title>Whole genome shotgun sequence of Cellulomonas chitinilytica NBRC 110799.</title>
        <authorList>
            <person name="Komaki H."/>
            <person name="Tamura T."/>
        </authorList>
    </citation>
    <scope>NUCLEOTIDE SEQUENCE</scope>
    <source>
        <strain evidence="7">NBRC 110799</strain>
    </source>
</reference>
<dbReference type="Pfam" id="PF00440">
    <property type="entry name" value="TetR_N"/>
    <property type="match status" value="1"/>
</dbReference>
<dbReference type="Proteomes" id="UP000632740">
    <property type="component" value="Unassembled WGS sequence"/>
</dbReference>
<feature type="region of interest" description="Disordered" evidence="5">
    <location>
        <begin position="188"/>
        <end position="210"/>
    </location>
</feature>
<dbReference type="RefSeq" id="WP_203755667.1">
    <property type="nucleotide sequence ID" value="NZ_BONK01000009.1"/>
</dbReference>
<dbReference type="InterPro" id="IPR009057">
    <property type="entry name" value="Homeodomain-like_sf"/>
</dbReference>
<dbReference type="InterPro" id="IPR049445">
    <property type="entry name" value="TetR_SbtR-like_C"/>
</dbReference>
<keyword evidence="2 4" id="KW-0238">DNA-binding</keyword>
<dbReference type="EMBL" id="BONK01000009">
    <property type="protein sequence ID" value="GIG21978.1"/>
    <property type="molecule type" value="Genomic_DNA"/>
</dbReference>
<gene>
    <name evidence="7" type="ORF">Cch01nite_27020</name>
</gene>
<dbReference type="PROSITE" id="PS50977">
    <property type="entry name" value="HTH_TETR_2"/>
    <property type="match status" value="1"/>
</dbReference>
<keyword evidence="3" id="KW-0804">Transcription</keyword>
<evidence type="ECO:0000256" key="2">
    <source>
        <dbReference type="ARBA" id="ARBA00023125"/>
    </source>
</evidence>
<evidence type="ECO:0000259" key="6">
    <source>
        <dbReference type="PROSITE" id="PS50977"/>
    </source>
</evidence>
<dbReference type="InterPro" id="IPR050109">
    <property type="entry name" value="HTH-type_TetR-like_transc_reg"/>
</dbReference>
<feature type="DNA-binding region" description="H-T-H motif" evidence="4">
    <location>
        <begin position="34"/>
        <end position="53"/>
    </location>
</feature>
<evidence type="ECO:0000313" key="8">
    <source>
        <dbReference type="Proteomes" id="UP000632740"/>
    </source>
</evidence>
<dbReference type="InterPro" id="IPR001647">
    <property type="entry name" value="HTH_TetR"/>
</dbReference>
<evidence type="ECO:0000256" key="1">
    <source>
        <dbReference type="ARBA" id="ARBA00023015"/>
    </source>
</evidence>
<proteinExistence type="predicted"/>
<dbReference type="Gene3D" id="1.10.357.10">
    <property type="entry name" value="Tetracycline Repressor, domain 2"/>
    <property type="match status" value="1"/>
</dbReference>
<protein>
    <submittedName>
        <fullName evidence="7">TetR family transcriptional regulator</fullName>
    </submittedName>
</protein>
<dbReference type="SUPFAM" id="SSF46689">
    <property type="entry name" value="Homeodomain-like"/>
    <property type="match status" value="1"/>
</dbReference>
<organism evidence="7 8">
    <name type="scientific">Cellulomonas chitinilytica</name>
    <dbReference type="NCBI Taxonomy" id="398759"/>
    <lineage>
        <taxon>Bacteria</taxon>
        <taxon>Bacillati</taxon>
        <taxon>Actinomycetota</taxon>
        <taxon>Actinomycetes</taxon>
        <taxon>Micrococcales</taxon>
        <taxon>Cellulomonadaceae</taxon>
        <taxon>Cellulomonas</taxon>
    </lineage>
</organism>
<evidence type="ECO:0000256" key="3">
    <source>
        <dbReference type="ARBA" id="ARBA00023163"/>
    </source>
</evidence>
<keyword evidence="1" id="KW-0805">Transcription regulation</keyword>